<evidence type="ECO:0000313" key="3">
    <source>
        <dbReference type="Proteomes" id="UP000737171"/>
    </source>
</evidence>
<dbReference type="Proteomes" id="UP000737171">
    <property type="component" value="Unassembled WGS sequence"/>
</dbReference>
<proteinExistence type="predicted"/>
<gene>
    <name evidence="2" type="ORF">HLB44_33095</name>
</gene>
<name>A0ABX2ETG3_9BURK</name>
<dbReference type="EMBL" id="JABRWJ010000014">
    <property type="protein sequence ID" value="NRF71834.1"/>
    <property type="molecule type" value="Genomic_DNA"/>
</dbReference>
<comment type="caution">
    <text evidence="2">The sequence shown here is derived from an EMBL/GenBank/DDBJ whole genome shotgun (WGS) entry which is preliminary data.</text>
</comment>
<evidence type="ECO:0000313" key="2">
    <source>
        <dbReference type="EMBL" id="NRF71834.1"/>
    </source>
</evidence>
<dbReference type="RefSeq" id="WP_173133862.1">
    <property type="nucleotide sequence ID" value="NZ_JABRWJ010000014.1"/>
</dbReference>
<organism evidence="2 3">
    <name type="scientific">Pseudaquabacterium terrae</name>
    <dbReference type="NCBI Taxonomy" id="2732868"/>
    <lineage>
        <taxon>Bacteria</taxon>
        <taxon>Pseudomonadati</taxon>
        <taxon>Pseudomonadota</taxon>
        <taxon>Betaproteobacteria</taxon>
        <taxon>Burkholderiales</taxon>
        <taxon>Sphaerotilaceae</taxon>
        <taxon>Pseudaquabacterium</taxon>
    </lineage>
</organism>
<evidence type="ECO:0000256" key="1">
    <source>
        <dbReference type="SAM" id="SignalP"/>
    </source>
</evidence>
<dbReference type="PROSITE" id="PS51257">
    <property type="entry name" value="PROKAR_LIPOPROTEIN"/>
    <property type="match status" value="1"/>
</dbReference>
<reference evidence="2 3" key="1">
    <citation type="submission" date="2020-05" db="EMBL/GenBank/DDBJ databases">
        <title>Aquincola sp. isolate from soil.</title>
        <authorList>
            <person name="Han J."/>
            <person name="Kim D.-U."/>
        </authorList>
    </citation>
    <scope>NUCLEOTIDE SEQUENCE [LARGE SCALE GENOMIC DNA]</scope>
    <source>
        <strain evidence="2 3">S2</strain>
    </source>
</reference>
<keyword evidence="1" id="KW-0732">Signal</keyword>
<protein>
    <submittedName>
        <fullName evidence="2">Uncharacterized protein</fullName>
    </submittedName>
</protein>
<sequence length="467" mass="48599">MHVIDRSPATRRLALLMATTALALTACGGGGSAGTPPPPPAPLALATPGTAATKVRANGGGWVLLTEKLRRLENVTTPDRRLLVSTDGRAAGTPITAPAGWSLIDVAVHPSGQLSVVLATDKALKLQRRAADGALVGESDFGDAQAASDPFIGDPIVIRDSSSLLPHATRDAVRIAPLGEDLVLAVRTGRNAVVAHRLVHAGAGQFNRSWRRLVEPGVPIGAVGLTSGSFDPFNSLDNQWKLSLDVDAQGRSAIAVSVGNTELAAGHAQYFNEPVAAVVTHGALATRLDAQGQRLGTTVIDTLQRSEVHAVRWAGEQLLVAGRVRTEQRADGFGWDGWLARLPANGQGGSVQVLDFDRGDVILDLVPTGDGRLMLAGATGYWQNPAGGSISEDAQPLLAFVPAAGGAASRVNANAGPRHNQLRSLSAWQGRWLIGGLENGPGTHSADADPARLTADGYLRDRTLAPF</sequence>
<keyword evidence="3" id="KW-1185">Reference proteome</keyword>
<feature type="chain" id="PRO_5045461361" evidence="1">
    <location>
        <begin position="24"/>
        <end position="467"/>
    </location>
</feature>
<accession>A0ABX2ETG3</accession>
<feature type="signal peptide" evidence="1">
    <location>
        <begin position="1"/>
        <end position="23"/>
    </location>
</feature>